<dbReference type="Gene3D" id="3.30.200.20">
    <property type="entry name" value="Phosphorylase Kinase, domain 1"/>
    <property type="match status" value="1"/>
</dbReference>
<dbReference type="PANTHER" id="PTHR44167">
    <property type="entry name" value="OVARIAN-SPECIFIC SERINE/THREONINE-PROTEIN KINASE LOK-RELATED"/>
    <property type="match status" value="1"/>
</dbReference>
<feature type="region of interest" description="Disordered" evidence="1">
    <location>
        <begin position="1"/>
        <end position="82"/>
    </location>
</feature>
<dbReference type="GO" id="GO:0016301">
    <property type="term" value="F:kinase activity"/>
    <property type="evidence" value="ECO:0007669"/>
    <property type="project" value="UniProtKB-KW"/>
</dbReference>
<reference evidence="3 4" key="1">
    <citation type="submission" date="2024-02" db="EMBL/GenBank/DDBJ databases">
        <authorList>
            <person name="Chen Y."/>
            <person name="Shah S."/>
            <person name="Dougan E. K."/>
            <person name="Thang M."/>
            <person name="Chan C."/>
        </authorList>
    </citation>
    <scope>NUCLEOTIDE SEQUENCE [LARGE SCALE GENOMIC DNA]</scope>
</reference>
<feature type="region of interest" description="Disordered" evidence="1">
    <location>
        <begin position="420"/>
        <end position="452"/>
    </location>
</feature>
<dbReference type="InterPro" id="IPR000719">
    <property type="entry name" value="Prot_kinase_dom"/>
</dbReference>
<dbReference type="Pfam" id="PF00069">
    <property type="entry name" value="Pkinase"/>
    <property type="match status" value="1"/>
</dbReference>
<name>A0ABP0KEY9_9DINO</name>
<keyword evidence="3" id="KW-0418">Kinase</keyword>
<evidence type="ECO:0000313" key="4">
    <source>
        <dbReference type="Proteomes" id="UP001642464"/>
    </source>
</evidence>
<dbReference type="PANTHER" id="PTHR44167:SF18">
    <property type="entry name" value="PROTEIN KINASE DOMAIN-CONTAINING PROTEIN"/>
    <property type="match status" value="1"/>
</dbReference>
<feature type="compositionally biased region" description="Basic and acidic residues" evidence="1">
    <location>
        <begin position="49"/>
        <end position="59"/>
    </location>
</feature>
<feature type="compositionally biased region" description="Basic and acidic residues" evidence="1">
    <location>
        <begin position="424"/>
        <end position="434"/>
    </location>
</feature>
<dbReference type="Gene3D" id="1.10.510.10">
    <property type="entry name" value="Transferase(Phosphotransferase) domain 1"/>
    <property type="match status" value="1"/>
</dbReference>
<dbReference type="InterPro" id="IPR008271">
    <property type="entry name" value="Ser/Thr_kinase_AS"/>
</dbReference>
<dbReference type="PROSITE" id="PS00108">
    <property type="entry name" value="PROTEIN_KINASE_ST"/>
    <property type="match status" value="1"/>
</dbReference>
<dbReference type="InterPro" id="IPR011009">
    <property type="entry name" value="Kinase-like_dom_sf"/>
</dbReference>
<evidence type="ECO:0000259" key="2">
    <source>
        <dbReference type="PROSITE" id="PS50011"/>
    </source>
</evidence>
<gene>
    <name evidence="3" type="ORF">SCF082_LOCUS17060</name>
</gene>
<proteinExistence type="predicted"/>
<accession>A0ABP0KEY9</accession>
<evidence type="ECO:0000256" key="1">
    <source>
        <dbReference type="SAM" id="MobiDB-lite"/>
    </source>
</evidence>
<sequence>PGAISPRSEATGGERPRPATHPRIRPGASPREASKPKVVTGARAGWAHALKEERRRAEEASASLARTRQRRQEQQAQLEEASRRAAGLQQELTEAMAGDASFHLMRWLALLTAWPLVLGSVVRRVEPNGAVRPMVTLEVNTCEDQRSSSTCRYEKDDGEKRIAVYTYVTGAYEEVRDFKVPCVPPGVDAFFLIDDETRRAAKPSNLEHWRRQGWWVLTMLPQIEATPEVPLARLAAKSLKFAPPSWLLNGTWDWLVEFDGDISVDLGGLRALVDEHSDKPLLLLKWYWRQCAPWDCFVQECDDMLTKRRDYVKTSYEKVVKWKEELTKYHNDPLKPFLPADYYELGIIFRQVSHPRALDVEIAFRQVLEQCRSIQRDQFLVPFYLWNASLDKEVVALSIEKLYSQLQYCVVATRQGRNLLTEQSPERPERHQADGPDTDDVEEREWNARGGRAGREENDRIFMEGYTVIRDLGSGKFAWVKEVQQKGSKKRFAWKHVVMEKNPLCEVEVELLRRMKHENIVGIHDVYSAFGVMDIMLELCKGGSMREYMLSKSEEVFRGCTVYEPPEPSEVRNTMHQLLTALNFLHGNLVAHRDIKPDNVLLSSRGRWKTWKLADFNLACEFEPKSPMTETVGSRPFTAPEVYEGHYTEKCDLYSMGVLFIAFVTGLMYTGKDCENDPKNKKDVEKLWDEKRWNRRAGSGSMDLAKKMIAPEKDRCHAEEALRTMLAQLRSSGASEGACCVIA</sequence>
<evidence type="ECO:0000313" key="3">
    <source>
        <dbReference type="EMBL" id="CAK9025378.1"/>
    </source>
</evidence>
<dbReference type="EMBL" id="CAXAMM010011137">
    <property type="protein sequence ID" value="CAK9025378.1"/>
    <property type="molecule type" value="Genomic_DNA"/>
</dbReference>
<comment type="caution">
    <text evidence="3">The sequence shown here is derived from an EMBL/GenBank/DDBJ whole genome shotgun (WGS) entry which is preliminary data.</text>
</comment>
<dbReference type="Proteomes" id="UP001642464">
    <property type="component" value="Unassembled WGS sequence"/>
</dbReference>
<protein>
    <submittedName>
        <fullName evidence="3">Serine/threonine-protein kinase PEPKR2 (Protein PHOSPHOENOLPYRUVATE CARBOXYLASE-RELATED KINASE 2)</fullName>
    </submittedName>
</protein>
<keyword evidence="3" id="KW-0808">Transferase</keyword>
<feature type="non-terminal residue" evidence="3">
    <location>
        <position position="1"/>
    </location>
</feature>
<dbReference type="PROSITE" id="PS50011">
    <property type="entry name" value="PROTEIN_KINASE_DOM"/>
    <property type="match status" value="1"/>
</dbReference>
<organism evidence="3 4">
    <name type="scientific">Durusdinium trenchii</name>
    <dbReference type="NCBI Taxonomy" id="1381693"/>
    <lineage>
        <taxon>Eukaryota</taxon>
        <taxon>Sar</taxon>
        <taxon>Alveolata</taxon>
        <taxon>Dinophyceae</taxon>
        <taxon>Suessiales</taxon>
        <taxon>Symbiodiniaceae</taxon>
        <taxon>Durusdinium</taxon>
    </lineage>
</organism>
<keyword evidence="4" id="KW-1185">Reference proteome</keyword>
<feature type="domain" description="Protein kinase" evidence="2">
    <location>
        <begin position="466"/>
        <end position="729"/>
    </location>
</feature>
<dbReference type="SUPFAM" id="SSF56112">
    <property type="entry name" value="Protein kinase-like (PK-like)"/>
    <property type="match status" value="1"/>
</dbReference>
<dbReference type="SMART" id="SM00220">
    <property type="entry name" value="S_TKc"/>
    <property type="match status" value="1"/>
</dbReference>